<dbReference type="RefSeq" id="WP_153833478.1">
    <property type="nucleotide sequence ID" value="NZ_WJQT01000030.1"/>
</dbReference>
<feature type="transmembrane region" description="Helical" evidence="2">
    <location>
        <begin position="99"/>
        <end position="118"/>
    </location>
</feature>
<dbReference type="Proteomes" id="UP000440066">
    <property type="component" value="Unassembled WGS sequence"/>
</dbReference>
<evidence type="ECO:0000256" key="1">
    <source>
        <dbReference type="SAM" id="MobiDB-lite"/>
    </source>
</evidence>
<dbReference type="InterPro" id="IPR026870">
    <property type="entry name" value="Zinc_ribbon_dom"/>
</dbReference>
<dbReference type="EMBL" id="WJQT01000030">
    <property type="protein sequence ID" value="MRJ48431.1"/>
    <property type="molecule type" value="Genomic_DNA"/>
</dbReference>
<accession>A0A844CFQ3</accession>
<comment type="caution">
    <text evidence="4">The sequence shown here is derived from an EMBL/GenBank/DDBJ whole genome shotgun (WGS) entry which is preliminary data.</text>
</comment>
<feature type="domain" description="Zinc-ribbon" evidence="3">
    <location>
        <begin position="3"/>
        <end position="24"/>
    </location>
</feature>
<name>A0A844CFQ3_9LACT</name>
<protein>
    <submittedName>
        <fullName evidence="4">Zinc-ribbon domain-containing protein</fullName>
    </submittedName>
</protein>
<evidence type="ECO:0000256" key="2">
    <source>
        <dbReference type="SAM" id="Phobius"/>
    </source>
</evidence>
<evidence type="ECO:0000259" key="3">
    <source>
        <dbReference type="Pfam" id="PF13240"/>
    </source>
</evidence>
<gene>
    <name evidence="4" type="ORF">GF867_12830</name>
</gene>
<evidence type="ECO:0000313" key="5">
    <source>
        <dbReference type="Proteomes" id="UP000440066"/>
    </source>
</evidence>
<feature type="compositionally biased region" description="Basic and acidic residues" evidence="1">
    <location>
        <begin position="58"/>
        <end position="70"/>
    </location>
</feature>
<dbReference type="Pfam" id="PF13240">
    <property type="entry name" value="Zn_Ribbon_1"/>
    <property type="match status" value="1"/>
</dbReference>
<evidence type="ECO:0000313" key="4">
    <source>
        <dbReference type="EMBL" id="MRJ48431.1"/>
    </source>
</evidence>
<keyword evidence="2" id="KW-0472">Membrane</keyword>
<sequence>MTYCSNCGAKYLKDARFCIDCGQAISVGSASNITNGDENTSEGQLSPSKLESEETLEEKDSSIEVTDKAKLTPLKSSPHGTENDVSDLKKNHRRNNKKIVLILLAVVLLLGSLIFFIWNNSSNEPEVWRTVQTEDYPFSINVTIDENRYSAEVIPEAYDYMELYELNNKMILEGEMLTTNNPNSQQVKLEAISFELNDRLISEYIGDITYGFSTSYYADGTIIEDSYDEYKMNLTIDWNSKTTKEKKALLNQYNNDLFKAVKSELGYATNSQLSSLKELESYIQEIIDNVYEVDGGLGIKISLDEFKELVMLVSTIDENTFYDSQEIVATINALESLVKFELTDEVSAFVSIPFTNERLYFRKEIQYR</sequence>
<feature type="compositionally biased region" description="Polar residues" evidence="1">
    <location>
        <begin position="32"/>
        <end position="44"/>
    </location>
</feature>
<organism evidence="4 5">
    <name type="scientific">Fundicoccus ignavus</name>
    <dbReference type="NCBI Taxonomy" id="2664442"/>
    <lineage>
        <taxon>Bacteria</taxon>
        <taxon>Bacillati</taxon>
        <taxon>Bacillota</taxon>
        <taxon>Bacilli</taxon>
        <taxon>Lactobacillales</taxon>
        <taxon>Aerococcaceae</taxon>
        <taxon>Fundicoccus</taxon>
    </lineage>
</organism>
<reference evidence="4 5" key="1">
    <citation type="submission" date="2019-11" db="EMBL/GenBank/DDBJ databases">
        <title>Characterisation of Fundicoccus ignavus gen. nov. sp. nov., a novel genus of the family Aerococcaceae from bulk tank milk.</title>
        <authorList>
            <person name="Siebert A."/>
            <person name="Huptas C."/>
            <person name="Wenning M."/>
            <person name="Scherer S."/>
            <person name="Doll E.V."/>
        </authorList>
    </citation>
    <scope>NUCLEOTIDE SEQUENCE [LARGE SCALE GENOMIC DNA]</scope>
    <source>
        <strain evidence="4 5">DSM 109652</strain>
    </source>
</reference>
<dbReference type="AlphaFoldDB" id="A0A844CFQ3"/>
<keyword evidence="2" id="KW-0812">Transmembrane</keyword>
<feature type="region of interest" description="Disordered" evidence="1">
    <location>
        <begin position="32"/>
        <end position="89"/>
    </location>
</feature>
<proteinExistence type="predicted"/>
<keyword evidence="2" id="KW-1133">Transmembrane helix</keyword>